<gene>
    <name evidence="1" type="ORF">DCAF_LOCUS13671</name>
</gene>
<name>A0AAV1RT37_9ROSI</name>
<reference evidence="1 2" key="1">
    <citation type="submission" date="2024-01" db="EMBL/GenBank/DDBJ databases">
        <authorList>
            <person name="Waweru B."/>
        </authorList>
    </citation>
    <scope>NUCLEOTIDE SEQUENCE [LARGE SCALE GENOMIC DNA]</scope>
</reference>
<evidence type="ECO:0000313" key="2">
    <source>
        <dbReference type="Proteomes" id="UP001314170"/>
    </source>
</evidence>
<keyword evidence="2" id="KW-1185">Reference proteome</keyword>
<protein>
    <submittedName>
        <fullName evidence="1">Uncharacterized protein</fullName>
    </submittedName>
</protein>
<dbReference type="AlphaFoldDB" id="A0AAV1RT37"/>
<feature type="non-terminal residue" evidence="1">
    <location>
        <position position="1"/>
    </location>
</feature>
<dbReference type="EMBL" id="CAWUPB010001154">
    <property type="protein sequence ID" value="CAK7338623.1"/>
    <property type="molecule type" value="Genomic_DNA"/>
</dbReference>
<organism evidence="1 2">
    <name type="scientific">Dovyalis caffra</name>
    <dbReference type="NCBI Taxonomy" id="77055"/>
    <lineage>
        <taxon>Eukaryota</taxon>
        <taxon>Viridiplantae</taxon>
        <taxon>Streptophyta</taxon>
        <taxon>Embryophyta</taxon>
        <taxon>Tracheophyta</taxon>
        <taxon>Spermatophyta</taxon>
        <taxon>Magnoliopsida</taxon>
        <taxon>eudicotyledons</taxon>
        <taxon>Gunneridae</taxon>
        <taxon>Pentapetalae</taxon>
        <taxon>rosids</taxon>
        <taxon>fabids</taxon>
        <taxon>Malpighiales</taxon>
        <taxon>Salicaceae</taxon>
        <taxon>Flacourtieae</taxon>
        <taxon>Dovyalis</taxon>
    </lineage>
</organism>
<dbReference type="Proteomes" id="UP001314170">
    <property type="component" value="Unassembled WGS sequence"/>
</dbReference>
<sequence>TLAGMCLGSFMGSANQGTSWTEWVLSLSEGWRQRCEGRTAKKMYSNEGFLRLGMNTTEGGSSKTNA</sequence>
<comment type="caution">
    <text evidence="1">The sequence shown here is derived from an EMBL/GenBank/DDBJ whole genome shotgun (WGS) entry which is preliminary data.</text>
</comment>
<proteinExistence type="predicted"/>
<evidence type="ECO:0000313" key="1">
    <source>
        <dbReference type="EMBL" id="CAK7338623.1"/>
    </source>
</evidence>
<accession>A0AAV1RT37</accession>